<evidence type="ECO:0000313" key="2">
    <source>
        <dbReference type="Proteomes" id="UP000198339"/>
    </source>
</evidence>
<sequence>MYDPIVQELVEPSSERRFLGERTQCRYCGVTGAGVFGSRTNAHALPAALGNRTLFALDECKACNARFSIYEDALCKAVGPFLTLGGVRGRNGVRQTGQSRSRSTVRHAIVNGKRQLSVAAQGDANALVDIDKATGQLKLTMPVEGDVFVPRYAYKALMKIGLSMLPGAELPRFCKAIASLADHDAEPHKGPLLVGFSHAYVGNSPPALAGTLLRRRDATAPLPYMIFVLMAGSVCFQIWLRSDDLDEHVPEVGRLGVRFTAQLPKPEGGYLPIAFSDPLQFDWSALTSALQPFEAFELTFDPRTTAASFRPIAR</sequence>
<evidence type="ECO:0000313" key="1">
    <source>
        <dbReference type="EMBL" id="SNS94615.1"/>
    </source>
</evidence>
<dbReference type="OrthoDB" id="255953at2"/>
<name>A0A239IM15_9SPHN</name>
<keyword evidence="2" id="KW-1185">Reference proteome</keyword>
<protein>
    <recommendedName>
        <fullName evidence="3">HNH endonuclease 5 domain-containing protein</fullName>
    </recommendedName>
</protein>
<dbReference type="RefSeq" id="WP_089216181.1">
    <property type="nucleotide sequence ID" value="NZ_FZPA01000008.1"/>
</dbReference>
<accession>A0A239IM15</accession>
<evidence type="ECO:0008006" key="3">
    <source>
        <dbReference type="Google" id="ProtNLM"/>
    </source>
</evidence>
<dbReference type="EMBL" id="FZPA01000008">
    <property type="protein sequence ID" value="SNS94615.1"/>
    <property type="molecule type" value="Genomic_DNA"/>
</dbReference>
<reference evidence="1 2" key="1">
    <citation type="submission" date="2017-06" db="EMBL/GenBank/DDBJ databases">
        <authorList>
            <person name="Kim H.J."/>
            <person name="Triplett B.A."/>
        </authorList>
    </citation>
    <scope>NUCLEOTIDE SEQUENCE [LARGE SCALE GENOMIC DNA]</scope>
    <source>
        <strain evidence="1 2">DS15</strain>
    </source>
</reference>
<organism evidence="1 2">
    <name type="scientific">Sphingopyxis indica</name>
    <dbReference type="NCBI Taxonomy" id="436663"/>
    <lineage>
        <taxon>Bacteria</taxon>
        <taxon>Pseudomonadati</taxon>
        <taxon>Pseudomonadota</taxon>
        <taxon>Alphaproteobacteria</taxon>
        <taxon>Sphingomonadales</taxon>
        <taxon>Sphingomonadaceae</taxon>
        <taxon>Sphingopyxis</taxon>
    </lineage>
</organism>
<proteinExistence type="predicted"/>
<dbReference type="AlphaFoldDB" id="A0A239IM15"/>
<dbReference type="Proteomes" id="UP000198339">
    <property type="component" value="Unassembled WGS sequence"/>
</dbReference>
<gene>
    <name evidence="1" type="ORF">SAMN06295955_10860</name>
</gene>